<proteinExistence type="inferred from homology"/>
<dbReference type="SUPFAM" id="SSF48264">
    <property type="entry name" value="Cytochrome P450"/>
    <property type="match status" value="1"/>
</dbReference>
<reference evidence="10" key="1">
    <citation type="journal article" date="2021" name="Front. Plant Sci.">
        <title>Chromosome-Scale Genome Assembly for Chinese Sour Jujube and Insights Into Its Genome Evolution and Domestication Signature.</title>
        <authorList>
            <person name="Shen L.-Y."/>
            <person name="Luo H."/>
            <person name="Wang X.-L."/>
            <person name="Wang X.-M."/>
            <person name="Qiu X.-J."/>
            <person name="Liu H."/>
            <person name="Zhou S.-S."/>
            <person name="Jia K.-H."/>
            <person name="Nie S."/>
            <person name="Bao Y.-T."/>
            <person name="Zhang R.-G."/>
            <person name="Yun Q.-Z."/>
            <person name="Chai Y.-H."/>
            <person name="Lu J.-Y."/>
            <person name="Li Y."/>
            <person name="Zhao S.-W."/>
            <person name="Mao J.-F."/>
            <person name="Jia S.-G."/>
            <person name="Mao Y.-M."/>
        </authorList>
    </citation>
    <scope>NUCLEOTIDE SEQUENCE</scope>
    <source>
        <strain evidence="10">AT0</strain>
        <tissue evidence="10">Leaf</tissue>
    </source>
</reference>
<comment type="cofactor">
    <cofactor evidence="7">
        <name>heme</name>
        <dbReference type="ChEBI" id="CHEBI:30413"/>
    </cofactor>
</comment>
<gene>
    <name evidence="10" type="ORF">FEM48_Zijuj11G0048000</name>
</gene>
<evidence type="ECO:0000313" key="11">
    <source>
        <dbReference type="Proteomes" id="UP000813462"/>
    </source>
</evidence>
<keyword evidence="9" id="KW-0472">Membrane</keyword>
<dbReference type="PRINTS" id="PR00385">
    <property type="entry name" value="P450"/>
</dbReference>
<protein>
    <recommendedName>
        <fullName evidence="12">Geraniol 8-hydroxylase-like</fullName>
    </recommendedName>
</protein>
<sequence length="468" mass="52640">MECYGFLLLSLLLLICLHIFLNLKRWIFVKRKLPPGPTGIPIVGNLITMGHSPHKSLAKMAKIHGPLMTIQLGFNTTVVASSVEMARELLIKNDQAFLGRPIPQAVTAQEDYQDAMAWLSGGPKWRSLRKLCNTQIFTTQRLEALQDFRRQMMEGMIMRVTEASEAGESINIGRLVFGTSLNLLSNNMFSVDIIDPKSNVIKELKELIGRIMVLAGKPNLTDCFPFLRPFDPQGIKKETKVSYDRLHSMIDMIIDKRLSRRASGLPGYGDFLDILLDNSQEHGSRELSRSDIKTLLTQELAETIGQGQSMEEKYISKLPYLQAVLKETLRLHPAAPLLLPHQAQMDVEVCGYNIPKGTQVFVNSWAISRDPMYWPDRPTEFVPERFLVSNVEFRGTDLSYTPFGAGRRICPGLSLAVRMLSMSLGSLVHRFDWKLPNGMEPEDIDMDDKFGITLQKAIPLIAIPVAVS</sequence>
<dbReference type="PANTHER" id="PTHR47950">
    <property type="entry name" value="CYTOCHROME P450, FAMILY 76, SUBFAMILY C, POLYPEPTIDE 5-RELATED"/>
    <property type="match status" value="1"/>
</dbReference>
<keyword evidence="2 7" id="KW-0349">Heme</keyword>
<dbReference type="Gene3D" id="1.10.630.10">
    <property type="entry name" value="Cytochrome P450"/>
    <property type="match status" value="2"/>
</dbReference>
<keyword evidence="4 8" id="KW-0560">Oxidoreductase</keyword>
<evidence type="ECO:0000256" key="2">
    <source>
        <dbReference type="ARBA" id="ARBA00022617"/>
    </source>
</evidence>
<comment type="similarity">
    <text evidence="1 8">Belongs to the cytochrome P450 family.</text>
</comment>
<dbReference type="PROSITE" id="PS00086">
    <property type="entry name" value="CYTOCHROME_P450"/>
    <property type="match status" value="1"/>
</dbReference>
<dbReference type="GO" id="GO:0005506">
    <property type="term" value="F:iron ion binding"/>
    <property type="evidence" value="ECO:0007669"/>
    <property type="project" value="InterPro"/>
</dbReference>
<dbReference type="PRINTS" id="PR00463">
    <property type="entry name" value="EP450I"/>
</dbReference>
<evidence type="ECO:0000256" key="9">
    <source>
        <dbReference type="SAM" id="Phobius"/>
    </source>
</evidence>
<evidence type="ECO:0000256" key="6">
    <source>
        <dbReference type="ARBA" id="ARBA00023033"/>
    </source>
</evidence>
<keyword evidence="9" id="KW-1133">Transmembrane helix</keyword>
<evidence type="ECO:0000256" key="7">
    <source>
        <dbReference type="PIRSR" id="PIRSR602401-1"/>
    </source>
</evidence>
<dbReference type="EMBL" id="JAEACU010000011">
    <property type="protein sequence ID" value="KAH7514056.1"/>
    <property type="molecule type" value="Genomic_DNA"/>
</dbReference>
<evidence type="ECO:0000256" key="5">
    <source>
        <dbReference type="ARBA" id="ARBA00023004"/>
    </source>
</evidence>
<keyword evidence="9" id="KW-0812">Transmembrane</keyword>
<evidence type="ECO:0000313" key="10">
    <source>
        <dbReference type="EMBL" id="KAH7514056.1"/>
    </source>
</evidence>
<dbReference type="GO" id="GO:0020037">
    <property type="term" value="F:heme binding"/>
    <property type="evidence" value="ECO:0007669"/>
    <property type="project" value="InterPro"/>
</dbReference>
<organism evidence="10 11">
    <name type="scientific">Ziziphus jujuba var. spinosa</name>
    <dbReference type="NCBI Taxonomy" id="714518"/>
    <lineage>
        <taxon>Eukaryota</taxon>
        <taxon>Viridiplantae</taxon>
        <taxon>Streptophyta</taxon>
        <taxon>Embryophyta</taxon>
        <taxon>Tracheophyta</taxon>
        <taxon>Spermatophyta</taxon>
        <taxon>Magnoliopsida</taxon>
        <taxon>eudicotyledons</taxon>
        <taxon>Gunneridae</taxon>
        <taxon>Pentapetalae</taxon>
        <taxon>rosids</taxon>
        <taxon>fabids</taxon>
        <taxon>Rosales</taxon>
        <taxon>Rhamnaceae</taxon>
        <taxon>Paliureae</taxon>
        <taxon>Ziziphus</taxon>
    </lineage>
</organism>
<dbReference type="AlphaFoldDB" id="A0A978UGX5"/>
<dbReference type="Pfam" id="PF00067">
    <property type="entry name" value="p450"/>
    <property type="match status" value="1"/>
</dbReference>
<dbReference type="InterPro" id="IPR002401">
    <property type="entry name" value="Cyt_P450_E_grp-I"/>
</dbReference>
<dbReference type="InterPro" id="IPR001128">
    <property type="entry name" value="Cyt_P450"/>
</dbReference>
<evidence type="ECO:0000256" key="4">
    <source>
        <dbReference type="ARBA" id="ARBA00023002"/>
    </source>
</evidence>
<feature type="transmembrane region" description="Helical" evidence="9">
    <location>
        <begin position="6"/>
        <end position="23"/>
    </location>
</feature>
<feature type="binding site" description="axial binding residue" evidence="7">
    <location>
        <position position="410"/>
    </location>
    <ligand>
        <name>heme</name>
        <dbReference type="ChEBI" id="CHEBI:30413"/>
    </ligand>
    <ligandPart>
        <name>Fe</name>
        <dbReference type="ChEBI" id="CHEBI:18248"/>
    </ligandPart>
</feature>
<dbReference type="InterPro" id="IPR017972">
    <property type="entry name" value="Cyt_P450_CS"/>
</dbReference>
<evidence type="ECO:0008006" key="12">
    <source>
        <dbReference type="Google" id="ProtNLM"/>
    </source>
</evidence>
<keyword evidence="5 7" id="KW-0408">Iron</keyword>
<dbReference type="InterPro" id="IPR036396">
    <property type="entry name" value="Cyt_P450_sf"/>
</dbReference>
<accession>A0A978UGX5</accession>
<keyword evidence="6 8" id="KW-0503">Monooxygenase</keyword>
<keyword evidence="3 7" id="KW-0479">Metal-binding</keyword>
<dbReference type="Proteomes" id="UP000813462">
    <property type="component" value="Unassembled WGS sequence"/>
</dbReference>
<dbReference type="CDD" id="cd11073">
    <property type="entry name" value="CYP76-like"/>
    <property type="match status" value="1"/>
</dbReference>
<comment type="caution">
    <text evidence="10">The sequence shown here is derived from an EMBL/GenBank/DDBJ whole genome shotgun (WGS) entry which is preliminary data.</text>
</comment>
<dbReference type="GO" id="GO:0004497">
    <property type="term" value="F:monooxygenase activity"/>
    <property type="evidence" value="ECO:0007669"/>
    <property type="project" value="UniProtKB-KW"/>
</dbReference>
<name>A0A978UGX5_ZIZJJ</name>
<dbReference type="PANTHER" id="PTHR47950:SF4">
    <property type="entry name" value="GERANIOL 8-HYDROXYLASE-LIKE"/>
    <property type="match status" value="1"/>
</dbReference>
<dbReference type="GO" id="GO:0016705">
    <property type="term" value="F:oxidoreductase activity, acting on paired donors, with incorporation or reduction of molecular oxygen"/>
    <property type="evidence" value="ECO:0007669"/>
    <property type="project" value="InterPro"/>
</dbReference>
<evidence type="ECO:0000256" key="8">
    <source>
        <dbReference type="RuleBase" id="RU000461"/>
    </source>
</evidence>
<evidence type="ECO:0000256" key="3">
    <source>
        <dbReference type="ARBA" id="ARBA00022723"/>
    </source>
</evidence>
<evidence type="ECO:0000256" key="1">
    <source>
        <dbReference type="ARBA" id="ARBA00010617"/>
    </source>
</evidence>